<proteinExistence type="predicted"/>
<dbReference type="OrthoDB" id="8040949at2759"/>
<evidence type="ECO:0008006" key="5">
    <source>
        <dbReference type="Google" id="ProtNLM"/>
    </source>
</evidence>
<dbReference type="AlphaFoldDB" id="A0A8S9Y587"/>
<keyword evidence="1 2" id="KW-0732">Signal</keyword>
<dbReference type="SMART" id="SM00697">
    <property type="entry name" value="DM8"/>
    <property type="match status" value="1"/>
</dbReference>
<evidence type="ECO:0000256" key="2">
    <source>
        <dbReference type="SAM" id="SignalP"/>
    </source>
</evidence>
<dbReference type="InterPro" id="IPR036846">
    <property type="entry name" value="GM2-AP_sf"/>
</dbReference>
<name>A0A8S9Y587_APOLU</name>
<reference evidence="3" key="1">
    <citation type="journal article" date="2021" name="Mol. Ecol. Resour.">
        <title>Apolygus lucorum genome provides insights into omnivorousness and mesophyll feeding.</title>
        <authorList>
            <person name="Liu Y."/>
            <person name="Liu H."/>
            <person name="Wang H."/>
            <person name="Huang T."/>
            <person name="Liu B."/>
            <person name="Yang B."/>
            <person name="Yin L."/>
            <person name="Li B."/>
            <person name="Zhang Y."/>
            <person name="Zhang S."/>
            <person name="Jiang F."/>
            <person name="Zhang X."/>
            <person name="Ren Y."/>
            <person name="Wang B."/>
            <person name="Wang S."/>
            <person name="Lu Y."/>
            <person name="Wu K."/>
            <person name="Fan W."/>
            <person name="Wang G."/>
        </authorList>
    </citation>
    <scope>NUCLEOTIDE SEQUENCE</scope>
    <source>
        <strain evidence="3">12Hb</strain>
    </source>
</reference>
<feature type="signal peptide" evidence="2">
    <location>
        <begin position="1"/>
        <end position="20"/>
    </location>
</feature>
<evidence type="ECO:0000313" key="4">
    <source>
        <dbReference type="Proteomes" id="UP000466442"/>
    </source>
</evidence>
<dbReference type="InterPro" id="IPR010512">
    <property type="entry name" value="DUF1091"/>
</dbReference>
<dbReference type="PANTHER" id="PTHR21112">
    <property type="entry name" value="CHEMOSENSORY PROTEIN A 29A-RELATED"/>
    <property type="match status" value="1"/>
</dbReference>
<dbReference type="Pfam" id="PF06477">
    <property type="entry name" value="DUF1091"/>
    <property type="match status" value="1"/>
</dbReference>
<accession>A0A8S9Y587</accession>
<dbReference type="Proteomes" id="UP000466442">
    <property type="component" value="Unassembled WGS sequence"/>
</dbReference>
<protein>
    <recommendedName>
        <fullName evidence="5">MD-2-related lipid-recognition domain-containing protein</fullName>
    </recommendedName>
</protein>
<evidence type="ECO:0000256" key="1">
    <source>
        <dbReference type="ARBA" id="ARBA00022729"/>
    </source>
</evidence>
<evidence type="ECO:0000313" key="3">
    <source>
        <dbReference type="EMBL" id="KAF6215506.1"/>
    </source>
</evidence>
<organism evidence="3 4">
    <name type="scientific">Apolygus lucorum</name>
    <name type="common">Small green plant bug</name>
    <name type="synonym">Lygocoris lucorum</name>
    <dbReference type="NCBI Taxonomy" id="248454"/>
    <lineage>
        <taxon>Eukaryota</taxon>
        <taxon>Metazoa</taxon>
        <taxon>Ecdysozoa</taxon>
        <taxon>Arthropoda</taxon>
        <taxon>Hexapoda</taxon>
        <taxon>Insecta</taxon>
        <taxon>Pterygota</taxon>
        <taxon>Neoptera</taxon>
        <taxon>Paraneoptera</taxon>
        <taxon>Hemiptera</taxon>
        <taxon>Heteroptera</taxon>
        <taxon>Panheteroptera</taxon>
        <taxon>Cimicomorpha</taxon>
        <taxon>Miridae</taxon>
        <taxon>Mirini</taxon>
        <taxon>Apolygus</taxon>
    </lineage>
</organism>
<gene>
    <name evidence="3" type="ORF">GE061_010261</name>
</gene>
<dbReference type="SUPFAM" id="SSF63707">
    <property type="entry name" value="Ganglioside M2 (gm2) activator"/>
    <property type="match status" value="1"/>
</dbReference>
<sequence>MGSSLILIFAVFSLFSPSYQKNVKIEKVSTCNGKQGQLTDISGLETVEGTSGWGLTGTAELLRNLPNNVTVSGSIYKHLIRWIPVVPVPKMSACDFLRKKLFVYEILRKNSNLPSKCPVKKSTFKFRDVKLDPTEIPWYIPSGCTRIDFKLNLGKKTIACYRVIMNVVNGEVPKKFKCV</sequence>
<comment type="caution">
    <text evidence="3">The sequence shown here is derived from an EMBL/GenBank/DDBJ whole genome shotgun (WGS) entry which is preliminary data.</text>
</comment>
<dbReference type="Gene3D" id="2.70.220.10">
    <property type="entry name" value="Ganglioside GM2 activator"/>
    <property type="match status" value="1"/>
</dbReference>
<keyword evidence="4" id="KW-1185">Reference proteome</keyword>
<feature type="chain" id="PRO_5035903924" description="MD-2-related lipid-recognition domain-containing protein" evidence="2">
    <location>
        <begin position="21"/>
        <end position="179"/>
    </location>
</feature>
<dbReference type="PANTHER" id="PTHR21112:SF0">
    <property type="entry name" value="CHEMOSENSORY PROTEIN A 29A-RELATED"/>
    <property type="match status" value="1"/>
</dbReference>
<dbReference type="EMBL" id="WIXP02000002">
    <property type="protein sequence ID" value="KAF6215506.1"/>
    <property type="molecule type" value="Genomic_DNA"/>
</dbReference>